<comment type="function">
    <text evidence="9">Intramembrane glycolipid transporter that operates in the biosynthetic pathway of dolichol-linked oligosaccharides, the glycan precursors employed in protein asparagine (N)-glycosylation. The sequential addition of sugars to dolichol pyrophosphate produces dolichol-linked oligosaccharides containing fourteen sugars, including two GlcNAcs, nine mannoses and three glucoses. Once assembled, the oligosaccharide is transferred from the lipid to nascent proteins by oligosaccharyltransferases. The assembly of dolichol-linked oligosaccharides begins on the cytosolic side of the endoplasmic reticulum membrane and finishes in its lumen. RFT1 could mediate the translocation of the cytosolically oriented intermediate DolPP-GlcNAc2Man5, produced by ALG11, into the ER lumen where dolichol-linked oligosaccharides assembly continues. However, the intramembrane lipid transporter activity could not be confirmed in vitro.</text>
</comment>
<feature type="transmembrane region" description="Helical" evidence="11">
    <location>
        <begin position="1109"/>
        <end position="1132"/>
    </location>
</feature>
<feature type="compositionally biased region" description="Basic and acidic residues" evidence="10">
    <location>
        <begin position="1050"/>
        <end position="1080"/>
    </location>
</feature>
<feature type="region of interest" description="Disordered" evidence="10">
    <location>
        <begin position="1011"/>
        <end position="1094"/>
    </location>
</feature>
<comment type="similarity">
    <text evidence="3">Belongs to the RFT1 family.</text>
</comment>
<feature type="region of interest" description="Disordered" evidence="10">
    <location>
        <begin position="291"/>
        <end position="310"/>
    </location>
</feature>
<gene>
    <name evidence="12" type="ORF">SAPINGB_P001329</name>
</gene>
<sequence length="1183" mass="127025">MAYYDPPALLTPDSGSPAYTSRHTRSKSYSHRPQVVTGPPPSHLGAPQTGNRYLATANEPPQTPTVSGTVPLYRRHSKKKSSQILVEPMGAQHQINYMPMSPTVAIPQGLENIIQPPPMTPVFPQHQYQYQSQPHPQSQPQNQNHGNSLTVFTTGHAGMHHQQGMLSPASAASNTPGSRYIAYGSSPTSAIHPSFHQDPPPAIQLNKPTSLEINSTASSLSSSSTFSSSPSSSASSFSVPVTPASAVEHLPLTSVETTSLSQPQQLHLGPSLPFPVIDGSVSSSANIKNATVSRSSSSSASGFRKVHGHNRTISMGEFDRHSRYAPPPPLPPFPAYLGSSPSPGASSLKSSTVASQIPSGTAATSPSGALPSILSNSSSGPLITSGTTNTNTDSGIPGAAYLPTNFQKPRTHSNASSKSLVSGSASPISIHSSLASSPIIPAAPPVDDKPLSRSSSVSSTNLENRQQAATLAATATDPPSSPSSPSPPSPTSNKFSTNTLTSGASVLIAGQFFSKLVTFSLNQLIFRFVGPEVVGANSQLELFVSTILFFSREAIRLATQRQTLSGKRPDVYRFEGGVVENTLSGTVQEVINIGFLPVLMGIPLAAILSFTYLHYNNTPDDSRTISIAVAIFALAAIIELASEPAFLLFQLKLQFKKRASFESIAVTCRCILTFFISLADHRNNVVNSIIAFAVGQLAYASVLTGLYIFEGLKEAHAGQYELTYPRPIWKDVASEKTTADMLKNGNHRAAATTTASSTVSVGQETKTYFNASTMQLATSIWLQTVFKHCLTEGDKFLVSLFLPMADQGVYAVVVNYGSLIARLVFLPIEEALRSFFSKILSNDAENISAPDMELSILVLSTLLRFYSYLSLFALTFGPVVAAYLLQFLVSKVWYAQTDAAVVLATYACYIPFLAMNGALEAFVQSVATPADIKHQSSVMLIFSLSFSAAAYLLMRPLGLGAQGLVLANMFNMAQRIGWCLMWIESYYKKLRENSDDIAKAAVEIKQELSEEKKKEELITKEKETTTKAKATGTDAQTSTGPHKRKNAIVPEKEDAIEKSELDESDKKDNDNDESTKEKTAPSHPTPENRAQQTASHCALAYSPWGWLRLAIPSPVVLASFVLLILPVSWLLVGRAARLTQFAQQVALALGLAVVVAVAERELLLGAGRNFWAKISSQRSKRRA</sequence>
<feature type="compositionally biased region" description="Low complexity" evidence="10">
    <location>
        <begin position="383"/>
        <end position="396"/>
    </location>
</feature>
<evidence type="ECO:0000256" key="7">
    <source>
        <dbReference type="ARBA" id="ARBA00023136"/>
    </source>
</evidence>
<evidence type="ECO:0000256" key="3">
    <source>
        <dbReference type="ARBA" id="ARBA00010288"/>
    </source>
</evidence>
<evidence type="ECO:0000313" key="13">
    <source>
        <dbReference type="Proteomes" id="UP000398389"/>
    </source>
</evidence>
<dbReference type="GO" id="GO:0034203">
    <property type="term" value="P:glycolipid translocation"/>
    <property type="evidence" value="ECO:0007669"/>
    <property type="project" value="TreeGrafter"/>
</dbReference>
<protein>
    <recommendedName>
        <fullName evidence="8">Man(5)GlcNAc(2)-PP-dolichol translocation protein RFT1</fullName>
    </recommendedName>
</protein>
<feature type="transmembrane region" description="Helical" evidence="11">
    <location>
        <begin position="865"/>
        <end position="885"/>
    </location>
</feature>
<organism evidence="12 13">
    <name type="scientific">Magnusiomyces paraingens</name>
    <dbReference type="NCBI Taxonomy" id="2606893"/>
    <lineage>
        <taxon>Eukaryota</taxon>
        <taxon>Fungi</taxon>
        <taxon>Dikarya</taxon>
        <taxon>Ascomycota</taxon>
        <taxon>Saccharomycotina</taxon>
        <taxon>Dipodascomycetes</taxon>
        <taxon>Dipodascales</taxon>
        <taxon>Dipodascaceae</taxon>
        <taxon>Magnusiomyces</taxon>
    </lineage>
</organism>
<evidence type="ECO:0000256" key="1">
    <source>
        <dbReference type="ARBA" id="ARBA00004477"/>
    </source>
</evidence>
<evidence type="ECO:0000256" key="4">
    <source>
        <dbReference type="ARBA" id="ARBA00022692"/>
    </source>
</evidence>
<dbReference type="GO" id="GO:0006488">
    <property type="term" value="P:dolichol-linked oligosaccharide biosynthetic process"/>
    <property type="evidence" value="ECO:0007669"/>
    <property type="project" value="InterPro"/>
</dbReference>
<dbReference type="RefSeq" id="XP_031851943.1">
    <property type="nucleotide sequence ID" value="XM_031996052.1"/>
</dbReference>
<dbReference type="PANTHER" id="PTHR13117">
    <property type="entry name" value="ENDOPLASMIC RETICULUM MULTISPAN TRANSMEMBRANE PROTEIN-RELATED"/>
    <property type="match status" value="1"/>
</dbReference>
<feature type="compositionally biased region" description="Low complexity" evidence="10">
    <location>
        <begin position="413"/>
        <end position="422"/>
    </location>
</feature>
<evidence type="ECO:0000256" key="2">
    <source>
        <dbReference type="ARBA" id="ARBA00004922"/>
    </source>
</evidence>
<feature type="compositionally biased region" description="Basic and acidic residues" evidence="10">
    <location>
        <begin position="1011"/>
        <end position="1026"/>
    </location>
</feature>
<keyword evidence="4 11" id="KW-0812">Transmembrane</keyword>
<proteinExistence type="inferred from homology"/>
<feature type="transmembrane region" description="Helical" evidence="11">
    <location>
        <begin position="661"/>
        <end position="679"/>
    </location>
</feature>
<keyword evidence="5" id="KW-0256">Endoplasmic reticulum</keyword>
<name>A0A5E8B561_9ASCO</name>
<dbReference type="Proteomes" id="UP000398389">
    <property type="component" value="Unassembled WGS sequence"/>
</dbReference>
<feature type="transmembrane region" description="Helical" evidence="11">
    <location>
        <begin position="625"/>
        <end position="649"/>
    </location>
</feature>
<evidence type="ECO:0000256" key="6">
    <source>
        <dbReference type="ARBA" id="ARBA00022989"/>
    </source>
</evidence>
<dbReference type="AlphaFoldDB" id="A0A5E8B561"/>
<evidence type="ECO:0000256" key="5">
    <source>
        <dbReference type="ARBA" id="ARBA00022824"/>
    </source>
</evidence>
<feature type="compositionally biased region" description="Low complexity" evidence="10">
    <location>
        <begin position="335"/>
        <end position="351"/>
    </location>
</feature>
<dbReference type="GO" id="GO:0005789">
    <property type="term" value="C:endoplasmic reticulum membrane"/>
    <property type="evidence" value="ECO:0007669"/>
    <property type="project" value="UniProtKB-SubCell"/>
</dbReference>
<feature type="compositionally biased region" description="Low complexity" evidence="10">
    <location>
        <begin position="124"/>
        <end position="144"/>
    </location>
</feature>
<evidence type="ECO:0000256" key="10">
    <source>
        <dbReference type="SAM" id="MobiDB-lite"/>
    </source>
</evidence>
<feature type="compositionally biased region" description="Pro residues" evidence="10">
    <location>
        <begin position="325"/>
        <end position="334"/>
    </location>
</feature>
<comment type="subcellular location">
    <subcellularLocation>
        <location evidence="1">Endoplasmic reticulum membrane</location>
        <topology evidence="1">Multi-pass membrane protein</topology>
    </subcellularLocation>
</comment>
<feature type="region of interest" description="Disordered" evidence="10">
    <location>
        <begin position="440"/>
        <end position="496"/>
    </location>
</feature>
<accession>A0A5E8B561</accession>
<evidence type="ECO:0000256" key="11">
    <source>
        <dbReference type="SAM" id="Phobius"/>
    </source>
</evidence>
<comment type="pathway">
    <text evidence="2">Protein modification; protein glycosylation.</text>
</comment>
<dbReference type="PANTHER" id="PTHR13117:SF5">
    <property type="entry name" value="PROTEIN RFT1 HOMOLOG"/>
    <property type="match status" value="1"/>
</dbReference>
<dbReference type="OrthoDB" id="9979195at2759"/>
<reference evidence="12 13" key="1">
    <citation type="submission" date="2019-09" db="EMBL/GenBank/DDBJ databases">
        <authorList>
            <person name="Brejova B."/>
        </authorList>
    </citation>
    <scope>NUCLEOTIDE SEQUENCE [LARGE SCALE GENOMIC DNA]</scope>
</reference>
<dbReference type="InterPro" id="IPR007594">
    <property type="entry name" value="RFT1"/>
</dbReference>
<feature type="transmembrane region" description="Helical" evidence="11">
    <location>
        <begin position="892"/>
        <end position="914"/>
    </location>
</feature>
<feature type="compositionally biased region" description="Low complexity" evidence="10">
    <location>
        <begin position="215"/>
        <end position="239"/>
    </location>
</feature>
<dbReference type="GeneID" id="43580152"/>
<feature type="transmembrane region" description="Helical" evidence="11">
    <location>
        <begin position="685"/>
        <end position="709"/>
    </location>
</feature>
<feature type="region of interest" description="Disordered" evidence="10">
    <location>
        <begin position="316"/>
        <end position="422"/>
    </location>
</feature>
<feature type="compositionally biased region" description="Low complexity" evidence="10">
    <location>
        <begin position="468"/>
        <end position="478"/>
    </location>
</feature>
<evidence type="ECO:0000256" key="9">
    <source>
        <dbReference type="ARBA" id="ARBA00045912"/>
    </source>
</evidence>
<evidence type="ECO:0000313" key="12">
    <source>
        <dbReference type="EMBL" id="VVT46671.1"/>
    </source>
</evidence>
<feature type="compositionally biased region" description="Pro residues" evidence="10">
    <location>
        <begin position="479"/>
        <end position="490"/>
    </location>
</feature>
<feature type="region of interest" description="Disordered" evidence="10">
    <location>
        <begin position="124"/>
        <end position="148"/>
    </location>
</feature>
<feature type="compositionally biased region" description="Polar residues" evidence="10">
    <location>
        <begin position="352"/>
        <end position="382"/>
    </location>
</feature>
<evidence type="ECO:0000256" key="8">
    <source>
        <dbReference type="ARBA" id="ARBA00044793"/>
    </source>
</evidence>
<feature type="region of interest" description="Disordered" evidence="10">
    <location>
        <begin position="1"/>
        <end position="69"/>
    </location>
</feature>
<feature type="transmembrane region" description="Helical" evidence="11">
    <location>
        <begin position="1138"/>
        <end position="1158"/>
    </location>
</feature>
<feature type="region of interest" description="Disordered" evidence="10">
    <location>
        <begin position="160"/>
        <end position="239"/>
    </location>
</feature>
<keyword evidence="7 11" id="KW-0472">Membrane</keyword>
<dbReference type="Pfam" id="PF04506">
    <property type="entry name" value="Rft-1"/>
    <property type="match status" value="1"/>
</dbReference>
<feature type="transmembrane region" description="Helical" evidence="11">
    <location>
        <begin position="590"/>
        <end position="613"/>
    </location>
</feature>
<feature type="transmembrane region" description="Helical" evidence="11">
    <location>
        <begin position="934"/>
        <end position="954"/>
    </location>
</feature>
<keyword evidence="6 11" id="KW-1133">Transmembrane helix</keyword>
<dbReference type="EMBL" id="CABVLU010000001">
    <property type="protein sequence ID" value="VVT46671.1"/>
    <property type="molecule type" value="Genomic_DNA"/>
</dbReference>
<keyword evidence="13" id="KW-1185">Reference proteome</keyword>